<name>A0A1G6KLJ7_9BACL</name>
<feature type="domain" description="DNA-binding protein Rv2175c wHTH" evidence="2">
    <location>
        <begin position="15"/>
        <end position="56"/>
    </location>
</feature>
<feature type="region of interest" description="Disordered" evidence="1">
    <location>
        <begin position="295"/>
        <end position="316"/>
    </location>
</feature>
<evidence type="ECO:0000256" key="1">
    <source>
        <dbReference type="SAM" id="MobiDB-lite"/>
    </source>
</evidence>
<accession>A0A1G6KLJ7</accession>
<dbReference type="EMBL" id="FMZA01000006">
    <property type="protein sequence ID" value="SDC31982.1"/>
    <property type="molecule type" value="Genomic_DNA"/>
</dbReference>
<feature type="region of interest" description="Disordered" evidence="1">
    <location>
        <begin position="76"/>
        <end position="101"/>
    </location>
</feature>
<evidence type="ECO:0000259" key="2">
    <source>
        <dbReference type="Pfam" id="PF21531"/>
    </source>
</evidence>
<dbReference type="GO" id="GO:0003677">
    <property type="term" value="F:DNA binding"/>
    <property type="evidence" value="ECO:0007669"/>
    <property type="project" value="InterPro"/>
</dbReference>
<dbReference type="RefSeq" id="WP_091567523.1">
    <property type="nucleotide sequence ID" value="NZ_FMZA01000006.1"/>
</dbReference>
<keyword evidence="4" id="KW-1185">Reference proteome</keyword>
<evidence type="ECO:0000313" key="3">
    <source>
        <dbReference type="EMBL" id="SDC31982.1"/>
    </source>
</evidence>
<feature type="compositionally biased region" description="Basic and acidic residues" evidence="1">
    <location>
        <begin position="76"/>
        <end position="93"/>
    </location>
</feature>
<proteinExistence type="predicted"/>
<protein>
    <recommendedName>
        <fullName evidence="2">DNA-binding protein Rv2175c wHTH domain-containing protein</fullName>
    </recommendedName>
</protein>
<dbReference type="Pfam" id="PF21531">
    <property type="entry name" value="Rv2175c_wHTH"/>
    <property type="match status" value="1"/>
</dbReference>
<dbReference type="OrthoDB" id="2987318at2"/>
<sequence length="316" mass="36970">MPFSHMDENRVTPVDPRERWYTVDDVAERFGVPMKRVQDLVLTEQLQGMEQDGVFWIREEELDQARDLLEKEAVPQDGEGKEILRETDPENPPHVEATAEEETKGDVIPIHHQEHRQEDDGGSEIGERWKEAFEKATAQLEKMKKPLSRLRFKEWIGQFFQMIDEKKRDEVRQEKVDRQVSVKLGFMTGKNELFCDFCEIDDHFYPGAIFADIYVEGSLKWMMCPNCLNYCRQQANGSMEQNIRARFNQLAFRLEREARRARNLAASEDFRVPPLHEWDAWETASMAMQEVAATYSQDPAEYEASPGFDPSDQDRE</sequence>
<dbReference type="Proteomes" id="UP000199387">
    <property type="component" value="Unassembled WGS sequence"/>
</dbReference>
<organism evidence="3 4">
    <name type="scientific">Melghirimyces thermohalophilus</name>
    <dbReference type="NCBI Taxonomy" id="1236220"/>
    <lineage>
        <taxon>Bacteria</taxon>
        <taxon>Bacillati</taxon>
        <taxon>Bacillota</taxon>
        <taxon>Bacilli</taxon>
        <taxon>Bacillales</taxon>
        <taxon>Thermoactinomycetaceae</taxon>
        <taxon>Melghirimyces</taxon>
    </lineage>
</organism>
<dbReference type="AlphaFoldDB" id="A0A1G6KLJ7"/>
<gene>
    <name evidence="3" type="ORF">SAMN04488112_10651</name>
</gene>
<dbReference type="STRING" id="1236220.SAMN04488112_10651"/>
<evidence type="ECO:0000313" key="4">
    <source>
        <dbReference type="Proteomes" id="UP000199387"/>
    </source>
</evidence>
<reference evidence="3 4" key="1">
    <citation type="submission" date="2016-10" db="EMBL/GenBank/DDBJ databases">
        <authorList>
            <person name="de Groot N.N."/>
        </authorList>
    </citation>
    <scope>NUCLEOTIDE SEQUENCE [LARGE SCALE GENOMIC DNA]</scope>
    <source>
        <strain evidence="3 4">DSM 45514</strain>
    </source>
</reference>
<dbReference type="InterPro" id="IPR048576">
    <property type="entry name" value="Rv2175c_wHTH"/>
</dbReference>